<dbReference type="OrthoDB" id="4361550at2759"/>
<sequence length="212" mass="23432">MQRQIAGTSDVRFVDRIQQDILEHRNDTEYDILYLTPVPDSNHNFRVRIEDFPSLDLENFDQWSQSFRTAYAHINQRHPLGVPFISLAVGYFLSAVLVQGLSIPGVDQRSNANALNTRAGNDYRIAVYQNGQCTGEAIPYSGDDEDCHNGLGNGGAGLQLLALDADGMLVFYDAADCPDGQEVDTFNPNDDQTGTDCKPLGGNPVSFRFIKV</sequence>
<gene>
    <name evidence="1" type="ORF">PENSTE_c011G02371</name>
</gene>
<dbReference type="Proteomes" id="UP000191285">
    <property type="component" value="Unassembled WGS sequence"/>
</dbReference>
<evidence type="ECO:0000313" key="1">
    <source>
        <dbReference type="EMBL" id="OQE21631.1"/>
    </source>
</evidence>
<protein>
    <submittedName>
        <fullName evidence="1">Uncharacterized protein</fullName>
    </submittedName>
</protein>
<comment type="caution">
    <text evidence="1">The sequence shown here is derived from an EMBL/GenBank/DDBJ whole genome shotgun (WGS) entry which is preliminary data.</text>
</comment>
<dbReference type="AlphaFoldDB" id="A0A1V6T6A3"/>
<keyword evidence="2" id="KW-1185">Reference proteome</keyword>
<accession>A0A1V6T6A3</accession>
<name>A0A1V6T6A3_9EURO</name>
<dbReference type="EMBL" id="MLKD01000011">
    <property type="protein sequence ID" value="OQE21631.1"/>
    <property type="molecule type" value="Genomic_DNA"/>
</dbReference>
<organism evidence="1 2">
    <name type="scientific">Penicillium steckii</name>
    <dbReference type="NCBI Taxonomy" id="303698"/>
    <lineage>
        <taxon>Eukaryota</taxon>
        <taxon>Fungi</taxon>
        <taxon>Dikarya</taxon>
        <taxon>Ascomycota</taxon>
        <taxon>Pezizomycotina</taxon>
        <taxon>Eurotiomycetes</taxon>
        <taxon>Eurotiomycetidae</taxon>
        <taxon>Eurotiales</taxon>
        <taxon>Aspergillaceae</taxon>
        <taxon>Penicillium</taxon>
    </lineage>
</organism>
<proteinExistence type="predicted"/>
<reference evidence="2" key="1">
    <citation type="journal article" date="2017" name="Nat. Microbiol.">
        <title>Global analysis of biosynthetic gene clusters reveals vast potential of secondary metabolite production in Penicillium species.</title>
        <authorList>
            <person name="Nielsen J.C."/>
            <person name="Grijseels S."/>
            <person name="Prigent S."/>
            <person name="Ji B."/>
            <person name="Dainat J."/>
            <person name="Nielsen K.F."/>
            <person name="Frisvad J.C."/>
            <person name="Workman M."/>
            <person name="Nielsen J."/>
        </authorList>
    </citation>
    <scope>NUCLEOTIDE SEQUENCE [LARGE SCALE GENOMIC DNA]</scope>
    <source>
        <strain evidence="2">IBT 24891</strain>
    </source>
</reference>
<evidence type="ECO:0000313" key="2">
    <source>
        <dbReference type="Proteomes" id="UP000191285"/>
    </source>
</evidence>